<evidence type="ECO:0000313" key="2">
    <source>
        <dbReference type="Proteomes" id="UP000059188"/>
    </source>
</evidence>
<dbReference type="Proteomes" id="UP000059188">
    <property type="component" value="Unassembled WGS sequence"/>
</dbReference>
<protein>
    <recommendedName>
        <fullName evidence="3">Protein kinase domain-containing protein</fullName>
    </recommendedName>
</protein>
<evidence type="ECO:0008006" key="3">
    <source>
        <dbReference type="Google" id="ProtNLM"/>
    </source>
</evidence>
<keyword evidence="2" id="KW-1185">Reference proteome</keyword>
<gene>
    <name evidence="1" type="ORF">RSOLAG1IB_09737</name>
</gene>
<dbReference type="AlphaFoldDB" id="A0A0B7FSB7"/>
<accession>A0A0B7FSB7</accession>
<organism evidence="1 2">
    <name type="scientific">Thanatephorus cucumeris (strain AG1-IB / isolate 7/3/14)</name>
    <name type="common">Lettuce bottom rot fungus</name>
    <name type="synonym">Rhizoctonia solani</name>
    <dbReference type="NCBI Taxonomy" id="1108050"/>
    <lineage>
        <taxon>Eukaryota</taxon>
        <taxon>Fungi</taxon>
        <taxon>Dikarya</taxon>
        <taxon>Basidiomycota</taxon>
        <taxon>Agaricomycotina</taxon>
        <taxon>Agaricomycetes</taxon>
        <taxon>Cantharellales</taxon>
        <taxon>Ceratobasidiaceae</taxon>
        <taxon>Rhizoctonia</taxon>
        <taxon>Rhizoctonia solani AG-1</taxon>
    </lineage>
</organism>
<name>A0A0B7FSB7_THACB</name>
<dbReference type="EMBL" id="LN679148">
    <property type="protein sequence ID" value="CEL60555.1"/>
    <property type="molecule type" value="Genomic_DNA"/>
</dbReference>
<reference evidence="1 2" key="1">
    <citation type="submission" date="2014-11" db="EMBL/GenBank/DDBJ databases">
        <authorList>
            <person name="Wibberg Daniel"/>
        </authorList>
    </citation>
    <scope>NUCLEOTIDE SEQUENCE [LARGE SCALE GENOMIC DNA]</scope>
    <source>
        <strain evidence="1">Rhizoctonia solani AG1-IB 7/3/14</strain>
    </source>
</reference>
<proteinExistence type="predicted"/>
<sequence>MANGTITIYIKERPEANRPKLVIRQFFMHKPYFHYLYIYQCAQVASGLAYLHEKETVSTQYTQLTIH</sequence>
<evidence type="ECO:0000313" key="1">
    <source>
        <dbReference type="EMBL" id="CEL60555.1"/>
    </source>
</evidence>